<name>A0AAW0ALY3_9AGAR</name>
<keyword evidence="2 4" id="KW-0863">Zinc-finger</keyword>
<sequence>MEIQELAVGPGDFGVLKIAEASFYWFSTDYERIEERGWGCMSSESPVSGLCTDLVNTCIVFVLHCETNARTALCHVVSGTDRTVFDSQILYVSDSRKEGNRVDIIAFLGHTYGLSPVPPDVTPEMIQDDLLWASQTVDFLKTDGVVRGAYVHPKPLPFGAVLVQNSTGRITVLTRPIRFTEALPELLPCLPPSFTFEDLKRRQFIDSLYQIQSTSSFIASEFTRAPCFQVYDGIQRLAVPPLIDDARDVFRIASMHPNFPALEPIQKRDIDIAKRVVSSNEMKLYIYCLSKQIQAVGALCDEPSCWKFTKQRCSKCKGAYYCSKEHQDGQWALHKGWCKTRRFVPGGSLVEGARIEDGTKKAYSEQGKMPWM</sequence>
<comment type="caution">
    <text evidence="6">The sequence shown here is derived from an EMBL/GenBank/DDBJ whole genome shotgun (WGS) entry which is preliminary data.</text>
</comment>
<dbReference type="Gene3D" id="6.10.140.2220">
    <property type="match status" value="1"/>
</dbReference>
<organism evidence="6 7">
    <name type="scientific">Favolaschia claudopus</name>
    <dbReference type="NCBI Taxonomy" id="2862362"/>
    <lineage>
        <taxon>Eukaryota</taxon>
        <taxon>Fungi</taxon>
        <taxon>Dikarya</taxon>
        <taxon>Basidiomycota</taxon>
        <taxon>Agaricomycotina</taxon>
        <taxon>Agaricomycetes</taxon>
        <taxon>Agaricomycetidae</taxon>
        <taxon>Agaricales</taxon>
        <taxon>Marasmiineae</taxon>
        <taxon>Mycenaceae</taxon>
        <taxon>Favolaschia</taxon>
    </lineage>
</organism>
<proteinExistence type="predicted"/>
<dbReference type="PROSITE" id="PS50865">
    <property type="entry name" value="ZF_MYND_2"/>
    <property type="match status" value="1"/>
</dbReference>
<accession>A0AAW0ALY3</accession>
<evidence type="ECO:0000256" key="3">
    <source>
        <dbReference type="ARBA" id="ARBA00022833"/>
    </source>
</evidence>
<gene>
    <name evidence="6" type="ORF">R3P38DRAFT_3002668</name>
</gene>
<keyword evidence="3" id="KW-0862">Zinc</keyword>
<dbReference type="PROSITE" id="PS01360">
    <property type="entry name" value="ZF_MYND_1"/>
    <property type="match status" value="1"/>
</dbReference>
<evidence type="ECO:0000256" key="4">
    <source>
        <dbReference type="PROSITE-ProRule" id="PRU00134"/>
    </source>
</evidence>
<dbReference type="EMBL" id="JAWWNJ010000057">
    <property type="protein sequence ID" value="KAK7014238.1"/>
    <property type="molecule type" value="Genomic_DNA"/>
</dbReference>
<dbReference type="AlphaFoldDB" id="A0AAW0ALY3"/>
<keyword evidence="1" id="KW-0479">Metal-binding</keyword>
<keyword evidence="7" id="KW-1185">Reference proteome</keyword>
<dbReference type="GO" id="GO:0008270">
    <property type="term" value="F:zinc ion binding"/>
    <property type="evidence" value="ECO:0007669"/>
    <property type="project" value="UniProtKB-KW"/>
</dbReference>
<evidence type="ECO:0000256" key="2">
    <source>
        <dbReference type="ARBA" id="ARBA00022771"/>
    </source>
</evidence>
<dbReference type="SUPFAM" id="SSF144232">
    <property type="entry name" value="HIT/MYND zinc finger-like"/>
    <property type="match status" value="1"/>
</dbReference>
<feature type="domain" description="MYND-type" evidence="5">
    <location>
        <begin position="300"/>
        <end position="338"/>
    </location>
</feature>
<evidence type="ECO:0000256" key="1">
    <source>
        <dbReference type="ARBA" id="ARBA00022723"/>
    </source>
</evidence>
<dbReference type="Proteomes" id="UP001362999">
    <property type="component" value="Unassembled WGS sequence"/>
</dbReference>
<evidence type="ECO:0000313" key="6">
    <source>
        <dbReference type="EMBL" id="KAK7014238.1"/>
    </source>
</evidence>
<dbReference type="InterPro" id="IPR002893">
    <property type="entry name" value="Znf_MYND"/>
</dbReference>
<evidence type="ECO:0000313" key="7">
    <source>
        <dbReference type="Proteomes" id="UP001362999"/>
    </source>
</evidence>
<evidence type="ECO:0000259" key="5">
    <source>
        <dbReference type="PROSITE" id="PS50865"/>
    </source>
</evidence>
<reference evidence="6 7" key="1">
    <citation type="journal article" date="2024" name="J Genomics">
        <title>Draft genome sequencing and assembly of Favolaschia claudopus CIRM-BRFM 2984 isolated from oak limbs.</title>
        <authorList>
            <person name="Navarro D."/>
            <person name="Drula E."/>
            <person name="Chaduli D."/>
            <person name="Cazenave R."/>
            <person name="Ahrendt S."/>
            <person name="Wang J."/>
            <person name="Lipzen A."/>
            <person name="Daum C."/>
            <person name="Barry K."/>
            <person name="Grigoriev I.V."/>
            <person name="Favel A."/>
            <person name="Rosso M.N."/>
            <person name="Martin F."/>
        </authorList>
    </citation>
    <scope>NUCLEOTIDE SEQUENCE [LARGE SCALE GENOMIC DNA]</scope>
    <source>
        <strain evidence="6 7">CIRM-BRFM 2984</strain>
    </source>
</reference>
<protein>
    <recommendedName>
        <fullName evidence="5">MYND-type domain-containing protein</fullName>
    </recommendedName>
</protein>
<dbReference type="Pfam" id="PF01753">
    <property type="entry name" value="zf-MYND"/>
    <property type="match status" value="1"/>
</dbReference>